<reference evidence="2" key="1">
    <citation type="submission" date="2024-08" db="EMBL/GenBank/DDBJ databases">
        <authorList>
            <person name="Yu S.T."/>
        </authorList>
    </citation>
    <scope>NUCLEOTIDE SEQUENCE</scope>
    <source>
        <strain evidence="2">R33</strain>
    </source>
</reference>
<dbReference type="Pfam" id="PF01610">
    <property type="entry name" value="DDE_Tnp_ISL3"/>
    <property type="match status" value="1"/>
</dbReference>
<accession>A0AB39XW61</accession>
<dbReference type="EMBL" id="CP165727">
    <property type="protein sequence ID" value="XDV61741.1"/>
    <property type="molecule type" value="Genomic_DNA"/>
</dbReference>
<evidence type="ECO:0000259" key="1">
    <source>
        <dbReference type="Pfam" id="PF01610"/>
    </source>
</evidence>
<dbReference type="AlphaFoldDB" id="A0AB39XW61"/>
<organism evidence="2">
    <name type="scientific">Streptomyces sp. R33</name>
    <dbReference type="NCBI Taxonomy" id="3238629"/>
    <lineage>
        <taxon>Bacteria</taxon>
        <taxon>Bacillati</taxon>
        <taxon>Actinomycetota</taxon>
        <taxon>Actinomycetes</taxon>
        <taxon>Kitasatosporales</taxon>
        <taxon>Streptomycetaceae</taxon>
        <taxon>Streptomyces</taxon>
    </lineage>
</organism>
<evidence type="ECO:0000313" key="2">
    <source>
        <dbReference type="EMBL" id="XDV61741.1"/>
    </source>
</evidence>
<proteinExistence type="predicted"/>
<gene>
    <name evidence="2" type="ORF">AB5J51_01655</name>
</gene>
<dbReference type="PANTHER" id="PTHR33498:SF1">
    <property type="entry name" value="TRANSPOSASE FOR INSERTION SEQUENCE ELEMENT IS1557"/>
    <property type="match status" value="1"/>
</dbReference>
<dbReference type="RefSeq" id="WP_369776491.1">
    <property type="nucleotide sequence ID" value="NZ_CP165727.1"/>
</dbReference>
<dbReference type="InterPro" id="IPR047951">
    <property type="entry name" value="Transpos_ISL3"/>
</dbReference>
<sequence>MVTKYVATLRAGTAVLEPTQPIPSPRRITTWIMRRPESLSDSQRDQLDRILDACPDLASARDLAHEFSRIARERRGQDFIHWMTRALDEGPQPVQDFAASLQNDWEAVVNGLTLPWSSGAVEGQVTRIKLIKRRSYGRASFGLLRTLVLAQPP</sequence>
<dbReference type="InterPro" id="IPR002560">
    <property type="entry name" value="Transposase_DDE"/>
</dbReference>
<feature type="domain" description="Transposase IS204/IS1001/IS1096/IS1165 DDE" evidence="1">
    <location>
        <begin position="30"/>
        <end position="146"/>
    </location>
</feature>
<name>A0AB39XW61_9ACTN</name>
<dbReference type="PANTHER" id="PTHR33498">
    <property type="entry name" value="TRANSPOSASE FOR INSERTION SEQUENCE ELEMENT IS1557"/>
    <property type="match status" value="1"/>
</dbReference>
<protein>
    <submittedName>
        <fullName evidence="2">Transposase</fullName>
    </submittedName>
</protein>